<reference evidence="2" key="1">
    <citation type="submission" date="2020-01" db="EMBL/GenBank/DDBJ databases">
        <authorList>
            <person name="Seo Y.L."/>
        </authorList>
    </citation>
    <scope>NUCLEOTIDE SEQUENCE</scope>
    <source>
        <strain evidence="2">R11</strain>
    </source>
</reference>
<dbReference type="EMBL" id="WWEO01000041">
    <property type="protein sequence ID" value="NCD69157.1"/>
    <property type="molecule type" value="Genomic_DNA"/>
</dbReference>
<dbReference type="Gene3D" id="2.60.40.1930">
    <property type="match status" value="1"/>
</dbReference>
<sequence>MKTKIYSLLTLFCLATAFGAKAQVSTIESSFNNYQQKNLHEKLFVHTDKSFYLTGEILWLKIYDVDGATNKPLTISKTAYIDILDKGNSPVLQAKIALNQASGNGSLYIPVNLTNGNYKLRAYTSWMKNYGPDYYFEKQISIVNPLRSPDVQAAKAADGDYDVQFFPEGGTLLGNVANKVAFKIIDNNGKGADLRGAVINQRNDTLVRFRSLKFGMGSFMLTPTAGETYRAVIKSAGKSMVRNLPAVAKEGYAMILTDAGAGKLNIQINSNIPGPVYLFAHAARTVKAAESMSINNGSATFSIDKTKLEGGITHFTVFNSSQQPVCERLYFIRPKQKLVVQASSVQPGYGIRKKAGVAFSTQTQDGKAVTADLSMAVFRIYSLQKPEQMDIQSYLWLTSELKGGIESPAYYFANTNAETDQALDNLMLTQGWRQFEWTNVLSNAAPSFKFLPEYNGHLVIGKIVSSVDNTPAKGVIAYLGVPGRRVQMYPALSDSTGRLIFNTKEMYGPGEIIVQTNTEKDSTYRIEILSPFSEQSSTTVYPDFKLTSIAPSLLESYNVGMQVQNLYAAGKLKQFYDPQVDSAAFYFKPYKSYKLDDFTRFTTMEEVLREYVTEVNIIKPKNHYHIKVIGETGVLGYDPLVMVDGVPIFNTDKVMAIDPLKVNRLEVVRNRYFYEPTSNDGIFSFVTYKGDLGGIELDPRAIVLDYEGMQLQRKFYSPVYDTDAQINSHMPDFRNVLYWLPNANTDINGKNQATFYTSDQPGKYIVIIQGITKNGEAGSGYVTFEVNK</sequence>
<dbReference type="Proteomes" id="UP000638732">
    <property type="component" value="Unassembled WGS sequence"/>
</dbReference>
<comment type="caution">
    <text evidence="2">The sequence shown here is derived from an EMBL/GenBank/DDBJ whole genome shotgun (WGS) entry which is preliminary data.</text>
</comment>
<proteinExistence type="predicted"/>
<evidence type="ECO:0000256" key="1">
    <source>
        <dbReference type="SAM" id="SignalP"/>
    </source>
</evidence>
<dbReference type="AlphaFoldDB" id="A0A966DTB5"/>
<protein>
    <recommendedName>
        <fullName evidence="4">MG2 domain-containing protein</fullName>
    </recommendedName>
</protein>
<feature type="signal peptide" evidence="1">
    <location>
        <begin position="1"/>
        <end position="22"/>
    </location>
</feature>
<reference evidence="2" key="2">
    <citation type="submission" date="2020-10" db="EMBL/GenBank/DDBJ databases">
        <title>Mucilaginibacter sp. nov., isolated from soil.</title>
        <authorList>
            <person name="Jeon C.O."/>
        </authorList>
    </citation>
    <scope>NUCLEOTIDE SEQUENCE</scope>
    <source>
        <strain evidence="2">R11</strain>
    </source>
</reference>
<evidence type="ECO:0000313" key="2">
    <source>
        <dbReference type="EMBL" id="NCD69157.1"/>
    </source>
</evidence>
<gene>
    <name evidence="2" type="ORF">GSY63_07300</name>
</gene>
<evidence type="ECO:0000313" key="3">
    <source>
        <dbReference type="Proteomes" id="UP000638732"/>
    </source>
</evidence>
<organism evidence="2 3">
    <name type="scientific">Mucilaginibacter agri</name>
    <dbReference type="NCBI Taxonomy" id="2695265"/>
    <lineage>
        <taxon>Bacteria</taxon>
        <taxon>Pseudomonadati</taxon>
        <taxon>Bacteroidota</taxon>
        <taxon>Sphingobacteriia</taxon>
        <taxon>Sphingobacteriales</taxon>
        <taxon>Sphingobacteriaceae</taxon>
        <taxon>Mucilaginibacter</taxon>
    </lineage>
</organism>
<dbReference type="RefSeq" id="WP_166585144.1">
    <property type="nucleotide sequence ID" value="NZ_WWEO01000041.1"/>
</dbReference>
<feature type="chain" id="PRO_5037857499" description="MG2 domain-containing protein" evidence="1">
    <location>
        <begin position="23"/>
        <end position="788"/>
    </location>
</feature>
<keyword evidence="1" id="KW-0732">Signal</keyword>
<evidence type="ECO:0008006" key="4">
    <source>
        <dbReference type="Google" id="ProtNLM"/>
    </source>
</evidence>
<accession>A0A966DTB5</accession>
<name>A0A966DTB5_9SPHI</name>
<keyword evidence="3" id="KW-1185">Reference proteome</keyword>